<dbReference type="SUPFAM" id="SSF56935">
    <property type="entry name" value="Porins"/>
    <property type="match status" value="1"/>
</dbReference>
<evidence type="ECO:0000256" key="3">
    <source>
        <dbReference type="ARBA" id="ARBA00022448"/>
    </source>
</evidence>
<keyword evidence="14" id="KW-0675">Receptor</keyword>
<evidence type="ECO:0000256" key="11">
    <source>
        <dbReference type="SAM" id="SignalP"/>
    </source>
</evidence>
<dbReference type="PROSITE" id="PS52016">
    <property type="entry name" value="TONB_DEPENDENT_REC_3"/>
    <property type="match status" value="1"/>
</dbReference>
<keyword evidence="6 10" id="KW-0798">TonB box</keyword>
<evidence type="ECO:0000259" key="12">
    <source>
        <dbReference type="Pfam" id="PF00593"/>
    </source>
</evidence>
<evidence type="ECO:0000256" key="6">
    <source>
        <dbReference type="ARBA" id="ARBA00023077"/>
    </source>
</evidence>
<dbReference type="STRING" id="83401.SAMN05421742_10543"/>
<keyword evidence="8 9" id="KW-0998">Cell outer membrane</keyword>
<sequence>MLTPCLRRHLTATGLIAPLLAPLPSLAEEAADTAQPTTNLELGRISVTATRNAIDPFLYPGMVSVLGREEIDDLNPSSPDDVLKMIPGVAFEGGPRRTGEVPSIRGFDGADVVILIDGARQNFGSGHDGRFYLDPSLLRSAEVLRGSASALYGSGGTGGVIEFRSVEADDYLAPDEHFGTTLSVGYQSVAEEWAFTSTAYARPSDEVDLLASLTRRTSGPIDLGDGTTLEDADDEILSALVKGGLKIGNHEMKLAYSRFRNEAKEPNNGQLTGGTDIVDKTLANDNVTLAWAYDPDSQWIDLDATFYYNQQGADEVRLDAGGAGPTGELLRRDLQTAGLRIDNRSRFSLGEDALATLTYGIEGWEDRQDGAAGSTERGGVPDAEALFAGIYAQLELTLTEPLGLPGDLMLLPGVRYDSYHTESSLADEVDETHLSPRLGASYLPTEWLMVFTSYGEAFRAPTLDEVYAAGTHFTIPGFGTNSFVPNPDLKPQTTTTLEYGLGVEFEDVALDQDRLAMKASQFRIKGEDFIDQTVNQPAPPACFPPACNGTTEQFNVPNAALWGTEVEASYEFDRVRLALGYSSINGKNTDTGERLGVLQPDRTSLELSVKLPEIDSRIGWRGIVASNFKNVNDPTDRREAYDVHDVYLVYTPTDWGLDGLRVDLGVDNAFDENYARTAVGAAETGRNYKTRLSYTLNW</sequence>
<organism evidence="14 15">
    <name type="scientific">Roseospirillum parvum</name>
    <dbReference type="NCBI Taxonomy" id="83401"/>
    <lineage>
        <taxon>Bacteria</taxon>
        <taxon>Pseudomonadati</taxon>
        <taxon>Pseudomonadota</taxon>
        <taxon>Alphaproteobacteria</taxon>
        <taxon>Rhodospirillales</taxon>
        <taxon>Rhodospirillaceae</taxon>
        <taxon>Roseospirillum</taxon>
    </lineage>
</organism>
<dbReference type="CDD" id="cd01347">
    <property type="entry name" value="ligand_gated_channel"/>
    <property type="match status" value="1"/>
</dbReference>
<dbReference type="InterPro" id="IPR000531">
    <property type="entry name" value="Beta-barrel_TonB"/>
</dbReference>
<dbReference type="Pfam" id="PF00593">
    <property type="entry name" value="TonB_dep_Rec_b-barrel"/>
    <property type="match status" value="1"/>
</dbReference>
<comment type="similarity">
    <text evidence="2 9 10">Belongs to the TonB-dependent receptor family.</text>
</comment>
<evidence type="ECO:0000259" key="13">
    <source>
        <dbReference type="Pfam" id="PF07715"/>
    </source>
</evidence>
<evidence type="ECO:0000313" key="15">
    <source>
        <dbReference type="Proteomes" id="UP000217076"/>
    </source>
</evidence>
<evidence type="ECO:0000256" key="7">
    <source>
        <dbReference type="ARBA" id="ARBA00023136"/>
    </source>
</evidence>
<evidence type="ECO:0000313" key="14">
    <source>
        <dbReference type="EMBL" id="SDH22094.1"/>
    </source>
</evidence>
<evidence type="ECO:0000256" key="5">
    <source>
        <dbReference type="ARBA" id="ARBA00022692"/>
    </source>
</evidence>
<dbReference type="Gene3D" id="2.40.170.20">
    <property type="entry name" value="TonB-dependent receptor, beta-barrel domain"/>
    <property type="match status" value="1"/>
</dbReference>
<keyword evidence="11" id="KW-0732">Signal</keyword>
<evidence type="ECO:0000256" key="10">
    <source>
        <dbReference type="RuleBase" id="RU003357"/>
    </source>
</evidence>
<dbReference type="GO" id="GO:0015344">
    <property type="term" value="F:siderophore uptake transmembrane transporter activity"/>
    <property type="evidence" value="ECO:0007669"/>
    <property type="project" value="TreeGrafter"/>
</dbReference>
<dbReference type="EMBL" id="FNCV01000005">
    <property type="protein sequence ID" value="SDH22094.1"/>
    <property type="molecule type" value="Genomic_DNA"/>
</dbReference>
<dbReference type="Gene3D" id="2.170.130.10">
    <property type="entry name" value="TonB-dependent receptor, plug domain"/>
    <property type="match status" value="1"/>
</dbReference>
<dbReference type="OrthoDB" id="9760333at2"/>
<dbReference type="GO" id="GO:0044718">
    <property type="term" value="P:siderophore transmembrane transport"/>
    <property type="evidence" value="ECO:0007669"/>
    <property type="project" value="TreeGrafter"/>
</dbReference>
<feature type="domain" description="TonB-dependent receptor-like beta-barrel" evidence="12">
    <location>
        <begin position="256"/>
        <end position="668"/>
    </location>
</feature>
<dbReference type="NCBIfam" id="TIGR01785">
    <property type="entry name" value="TonB-hemin"/>
    <property type="match status" value="1"/>
</dbReference>
<keyword evidence="15" id="KW-1185">Reference proteome</keyword>
<reference evidence="15" key="1">
    <citation type="submission" date="2016-10" db="EMBL/GenBank/DDBJ databases">
        <authorList>
            <person name="Varghese N."/>
            <person name="Submissions S."/>
        </authorList>
    </citation>
    <scope>NUCLEOTIDE SEQUENCE [LARGE SCALE GENOMIC DNA]</scope>
    <source>
        <strain evidence="15">930I</strain>
    </source>
</reference>
<proteinExistence type="inferred from homology"/>
<dbReference type="Proteomes" id="UP000217076">
    <property type="component" value="Unassembled WGS sequence"/>
</dbReference>
<dbReference type="PANTHER" id="PTHR30069">
    <property type="entry name" value="TONB-DEPENDENT OUTER MEMBRANE RECEPTOR"/>
    <property type="match status" value="1"/>
</dbReference>
<feature type="chain" id="PRO_5011569045" evidence="11">
    <location>
        <begin position="28"/>
        <end position="698"/>
    </location>
</feature>
<keyword evidence="4 9" id="KW-1134">Transmembrane beta strand</keyword>
<accession>A0A1G8AMD4</accession>
<dbReference type="AlphaFoldDB" id="A0A1G8AMD4"/>
<dbReference type="InterPro" id="IPR011276">
    <property type="entry name" value="TonB_haem/Hb_rcpt"/>
</dbReference>
<dbReference type="GO" id="GO:0015232">
    <property type="term" value="F:heme transmembrane transporter activity"/>
    <property type="evidence" value="ECO:0007669"/>
    <property type="project" value="InterPro"/>
</dbReference>
<dbReference type="GO" id="GO:0009279">
    <property type="term" value="C:cell outer membrane"/>
    <property type="evidence" value="ECO:0007669"/>
    <property type="project" value="UniProtKB-SubCell"/>
</dbReference>
<keyword evidence="3 9" id="KW-0813">Transport</keyword>
<dbReference type="InterPro" id="IPR037066">
    <property type="entry name" value="Plug_dom_sf"/>
</dbReference>
<comment type="subcellular location">
    <subcellularLocation>
        <location evidence="1 9">Cell outer membrane</location>
        <topology evidence="1 9">Multi-pass membrane protein</topology>
    </subcellularLocation>
</comment>
<keyword evidence="7 9" id="KW-0472">Membrane</keyword>
<dbReference type="InterPro" id="IPR036942">
    <property type="entry name" value="Beta-barrel_TonB_sf"/>
</dbReference>
<dbReference type="InterPro" id="IPR039426">
    <property type="entry name" value="TonB-dep_rcpt-like"/>
</dbReference>
<evidence type="ECO:0000256" key="4">
    <source>
        <dbReference type="ARBA" id="ARBA00022452"/>
    </source>
</evidence>
<keyword evidence="5 9" id="KW-0812">Transmembrane</keyword>
<dbReference type="RefSeq" id="WP_092618491.1">
    <property type="nucleotide sequence ID" value="NZ_FNCV01000005.1"/>
</dbReference>
<feature type="domain" description="TonB-dependent receptor plug" evidence="13">
    <location>
        <begin position="60"/>
        <end position="160"/>
    </location>
</feature>
<evidence type="ECO:0000256" key="8">
    <source>
        <dbReference type="ARBA" id="ARBA00023237"/>
    </source>
</evidence>
<dbReference type="PANTHER" id="PTHR30069:SF41">
    <property type="entry name" value="HEME_HEMOPEXIN UTILIZATION PROTEIN C"/>
    <property type="match status" value="1"/>
</dbReference>
<feature type="signal peptide" evidence="11">
    <location>
        <begin position="1"/>
        <end position="27"/>
    </location>
</feature>
<evidence type="ECO:0000256" key="2">
    <source>
        <dbReference type="ARBA" id="ARBA00009810"/>
    </source>
</evidence>
<name>A0A1G8AMD4_9PROT</name>
<gene>
    <name evidence="14" type="ORF">SAMN05421742_10543</name>
</gene>
<dbReference type="Pfam" id="PF07715">
    <property type="entry name" value="Plug"/>
    <property type="match status" value="1"/>
</dbReference>
<evidence type="ECO:0000256" key="9">
    <source>
        <dbReference type="PROSITE-ProRule" id="PRU01360"/>
    </source>
</evidence>
<evidence type="ECO:0000256" key="1">
    <source>
        <dbReference type="ARBA" id="ARBA00004571"/>
    </source>
</evidence>
<dbReference type="InterPro" id="IPR012910">
    <property type="entry name" value="Plug_dom"/>
</dbReference>
<protein>
    <submittedName>
        <fullName evidence="14">Hemoglobin/transferrin/lactoferrin receptor protein</fullName>
    </submittedName>
</protein>